<dbReference type="Gene3D" id="3.40.50.300">
    <property type="entry name" value="P-loop containing nucleotide triphosphate hydrolases"/>
    <property type="match status" value="1"/>
</dbReference>
<evidence type="ECO:0000256" key="2">
    <source>
        <dbReference type="ARBA" id="ARBA00034617"/>
    </source>
</evidence>
<name>S9W396_SCHCR</name>
<dbReference type="Pfam" id="PF00271">
    <property type="entry name" value="Helicase_C"/>
    <property type="match status" value="1"/>
</dbReference>
<dbReference type="STRING" id="653667.S9W396"/>
<dbReference type="GO" id="GO:0005634">
    <property type="term" value="C:nucleus"/>
    <property type="evidence" value="ECO:0007669"/>
    <property type="project" value="TreeGrafter"/>
</dbReference>
<comment type="catalytic activity">
    <reaction evidence="2">
        <text>Couples ATP hydrolysis with the unwinding of duplex DNA by translocating in the 3'-5' direction.</text>
        <dbReference type="EC" id="5.6.2.4"/>
    </reaction>
</comment>
<evidence type="ECO:0000313" key="5">
    <source>
        <dbReference type="EMBL" id="EPY53029.1"/>
    </source>
</evidence>
<dbReference type="OrthoDB" id="10261556at2759"/>
<dbReference type="GO" id="GO:0006281">
    <property type="term" value="P:DNA repair"/>
    <property type="evidence" value="ECO:0007669"/>
    <property type="project" value="TreeGrafter"/>
</dbReference>
<organism evidence="5 6">
    <name type="scientific">Schizosaccharomyces cryophilus (strain OY26 / ATCC MYA-4695 / CBS 11777 / NBRC 106824 / NRRL Y48691)</name>
    <name type="common">Fission yeast</name>
    <dbReference type="NCBI Taxonomy" id="653667"/>
    <lineage>
        <taxon>Eukaryota</taxon>
        <taxon>Fungi</taxon>
        <taxon>Dikarya</taxon>
        <taxon>Ascomycota</taxon>
        <taxon>Taphrinomycotina</taxon>
        <taxon>Schizosaccharomycetes</taxon>
        <taxon>Schizosaccharomycetales</taxon>
        <taxon>Schizosaccharomycetaceae</taxon>
        <taxon>Schizosaccharomyces</taxon>
    </lineage>
</organism>
<comment type="similarity">
    <text evidence="1">Belongs to the helicase family. RecQ subfamily.</text>
</comment>
<dbReference type="GeneID" id="25039375"/>
<evidence type="ECO:0000256" key="3">
    <source>
        <dbReference type="ARBA" id="ARBA00034808"/>
    </source>
</evidence>
<reference evidence="5 6" key="1">
    <citation type="journal article" date="2011" name="Science">
        <title>Comparative functional genomics of the fission yeasts.</title>
        <authorList>
            <person name="Rhind N."/>
            <person name="Chen Z."/>
            <person name="Yassour M."/>
            <person name="Thompson D.A."/>
            <person name="Haas B.J."/>
            <person name="Habib N."/>
            <person name="Wapinski I."/>
            <person name="Roy S."/>
            <person name="Lin M.F."/>
            <person name="Heiman D.I."/>
            <person name="Young S.K."/>
            <person name="Furuya K."/>
            <person name="Guo Y."/>
            <person name="Pidoux A."/>
            <person name="Chen H.M."/>
            <person name="Robbertse B."/>
            <person name="Goldberg J.M."/>
            <person name="Aoki K."/>
            <person name="Bayne E.H."/>
            <person name="Berlin A.M."/>
            <person name="Desjardins C.A."/>
            <person name="Dobbs E."/>
            <person name="Dukaj L."/>
            <person name="Fan L."/>
            <person name="FitzGerald M.G."/>
            <person name="French C."/>
            <person name="Gujja S."/>
            <person name="Hansen K."/>
            <person name="Keifenheim D."/>
            <person name="Levin J.Z."/>
            <person name="Mosher R.A."/>
            <person name="Mueller C.A."/>
            <person name="Pfiffner J."/>
            <person name="Priest M."/>
            <person name="Russ C."/>
            <person name="Smialowska A."/>
            <person name="Swoboda P."/>
            <person name="Sykes S.M."/>
            <person name="Vaughn M."/>
            <person name="Vengrova S."/>
            <person name="Yoder R."/>
            <person name="Zeng Q."/>
            <person name="Allshire R."/>
            <person name="Baulcombe D."/>
            <person name="Birren B.W."/>
            <person name="Brown W."/>
            <person name="Ekwall K."/>
            <person name="Kellis M."/>
            <person name="Leatherwood J."/>
            <person name="Levin H."/>
            <person name="Margalit H."/>
            <person name="Martienssen R."/>
            <person name="Nieduszynski C.A."/>
            <person name="Spatafora J.W."/>
            <person name="Friedman N."/>
            <person name="Dalgaard J.Z."/>
            <person name="Baumann P."/>
            <person name="Niki H."/>
            <person name="Regev A."/>
            <person name="Nusbaum C."/>
        </authorList>
    </citation>
    <scope>NUCLEOTIDE SEQUENCE [LARGE SCALE GENOMIC DNA]</scope>
    <source>
        <strain evidence="6">OY26 / ATCC MYA-4695 / CBS 11777 / NBRC 106824 / NRRL Y48691</strain>
    </source>
</reference>
<evidence type="ECO:0000313" key="6">
    <source>
        <dbReference type="Proteomes" id="UP000015464"/>
    </source>
</evidence>
<protein>
    <recommendedName>
        <fullName evidence="3">DNA 3'-5' helicase</fullName>
        <ecNumber evidence="3">5.6.2.4</ecNumber>
    </recommendedName>
</protein>
<dbReference type="GO" id="GO:0043138">
    <property type="term" value="F:3'-5' DNA helicase activity"/>
    <property type="evidence" value="ECO:0007669"/>
    <property type="project" value="UniProtKB-EC"/>
</dbReference>
<dbReference type="InterPro" id="IPR001650">
    <property type="entry name" value="Helicase_C-like"/>
</dbReference>
<dbReference type="EMBL" id="KE546988">
    <property type="protein sequence ID" value="EPY53029.1"/>
    <property type="molecule type" value="Genomic_DNA"/>
</dbReference>
<dbReference type="GO" id="GO:0005694">
    <property type="term" value="C:chromosome"/>
    <property type="evidence" value="ECO:0007669"/>
    <property type="project" value="TreeGrafter"/>
</dbReference>
<dbReference type="HOGENOM" id="CLU_1846265_0_0_1"/>
<dbReference type="PROSITE" id="PS51194">
    <property type="entry name" value="HELICASE_CTER"/>
    <property type="match status" value="1"/>
</dbReference>
<dbReference type="RefSeq" id="XP_013022091.1">
    <property type="nucleotide sequence ID" value="XM_013166637.1"/>
</dbReference>
<dbReference type="PANTHER" id="PTHR13710">
    <property type="entry name" value="DNA HELICASE RECQ FAMILY MEMBER"/>
    <property type="match status" value="1"/>
</dbReference>
<dbReference type="InterPro" id="IPR027417">
    <property type="entry name" value="P-loop_NTPase"/>
</dbReference>
<dbReference type="EC" id="5.6.2.4" evidence="3"/>
<dbReference type="eggNOG" id="KOG0351">
    <property type="taxonomic scope" value="Eukaryota"/>
</dbReference>
<dbReference type="SUPFAM" id="SSF52540">
    <property type="entry name" value="P-loop containing nucleoside triphosphate hydrolases"/>
    <property type="match status" value="1"/>
</dbReference>
<feature type="domain" description="Helicase C-terminal" evidence="4">
    <location>
        <begin position="1"/>
        <end position="98"/>
    </location>
</feature>
<dbReference type="Proteomes" id="UP000015464">
    <property type="component" value="Unassembled WGS sequence"/>
</dbReference>
<proteinExistence type="inferred from homology"/>
<sequence length="139" mass="16038">MFQYVYRLGKQRQSYYSMVATKAFGLGIDYPEMRLVIHYGSPSTSMDFAQETGRAGRDDKFSIAAMFYRKHEVTTSAYIDVRMKNFVEDKSMCVRSFLASEMDGQCSGCDFMPDYVVCFRCNPGLLDEIKILIMKSWSE</sequence>
<keyword evidence="6" id="KW-1185">Reference proteome</keyword>
<dbReference type="AlphaFoldDB" id="S9W396"/>
<accession>S9W396</accession>
<evidence type="ECO:0000256" key="1">
    <source>
        <dbReference type="ARBA" id="ARBA00005446"/>
    </source>
</evidence>
<gene>
    <name evidence="5" type="ORF">SPOG_05487</name>
</gene>
<dbReference type="GO" id="GO:0006310">
    <property type="term" value="P:DNA recombination"/>
    <property type="evidence" value="ECO:0007669"/>
    <property type="project" value="TreeGrafter"/>
</dbReference>
<dbReference type="PANTHER" id="PTHR13710:SF149">
    <property type="entry name" value="ATP-DEPENDENT DNA HELICASE TLH2"/>
    <property type="match status" value="1"/>
</dbReference>
<evidence type="ECO:0000259" key="4">
    <source>
        <dbReference type="PROSITE" id="PS51194"/>
    </source>
</evidence>
<dbReference type="GO" id="GO:0005737">
    <property type="term" value="C:cytoplasm"/>
    <property type="evidence" value="ECO:0007669"/>
    <property type="project" value="TreeGrafter"/>
</dbReference>